<comment type="caution">
    <text evidence="3">The sequence shown here is derived from an EMBL/GenBank/DDBJ whole genome shotgun (WGS) entry which is preliminary data.</text>
</comment>
<dbReference type="SUPFAM" id="SSF50249">
    <property type="entry name" value="Nucleic acid-binding proteins"/>
    <property type="match status" value="1"/>
</dbReference>
<keyword evidence="4" id="KW-1185">Reference proteome</keyword>
<dbReference type="PROSITE" id="PS51857">
    <property type="entry name" value="CSD_2"/>
    <property type="match status" value="1"/>
</dbReference>
<dbReference type="InterPro" id="IPR012340">
    <property type="entry name" value="NA-bd_OB-fold"/>
</dbReference>
<dbReference type="EMBL" id="CAJNNV010025133">
    <property type="protein sequence ID" value="CAE8612602.1"/>
    <property type="molecule type" value="Genomic_DNA"/>
</dbReference>
<proteinExistence type="predicted"/>
<dbReference type="InterPro" id="IPR002059">
    <property type="entry name" value="CSP_DNA-bd"/>
</dbReference>
<name>A0A813FQE7_POLGL</name>
<accession>A0A813FQE7</accession>
<reference evidence="3" key="1">
    <citation type="submission" date="2021-02" db="EMBL/GenBank/DDBJ databases">
        <authorList>
            <person name="Dougan E. K."/>
            <person name="Rhodes N."/>
            <person name="Thang M."/>
            <person name="Chan C."/>
        </authorList>
    </citation>
    <scope>NUCLEOTIDE SEQUENCE</scope>
</reference>
<dbReference type="Proteomes" id="UP000654075">
    <property type="component" value="Unassembled WGS sequence"/>
</dbReference>
<feature type="region of interest" description="Disordered" evidence="1">
    <location>
        <begin position="1"/>
        <end position="32"/>
    </location>
</feature>
<dbReference type="GO" id="GO:0003676">
    <property type="term" value="F:nucleic acid binding"/>
    <property type="evidence" value="ECO:0007669"/>
    <property type="project" value="InterPro"/>
</dbReference>
<dbReference type="PANTHER" id="PTHR46565">
    <property type="entry name" value="COLD SHOCK DOMAIN PROTEIN 2"/>
    <property type="match status" value="1"/>
</dbReference>
<evidence type="ECO:0000259" key="2">
    <source>
        <dbReference type="PROSITE" id="PS51857"/>
    </source>
</evidence>
<dbReference type="AlphaFoldDB" id="A0A813FQE7"/>
<feature type="domain" description="CSD" evidence="2">
    <location>
        <begin position="47"/>
        <end position="124"/>
    </location>
</feature>
<sequence length="334" mass="36470">EDARGTAADCAEGAEASDDVSPPEIAEPPKGSLQTVSADYEIDLDARYTGKVAFYSKLKGFGFIDMDQQGIVPEDKLFVQWRNIDSNDRFPFLVTGHEVEFSVTKWKDAAHNGEVTLRARAVSTLEGGRVEVQDEIDSSKKTFVGPPGHRYAGNLKFYNPKNGYGYIEVDADSRKVAAQGEEGLEFASQLRVERSEVNAGGKQPQWMQNVAVEFGIWKTSRDVPKAYDVTLPGGLPLTQEALENRQLVGGQTYLGEVTLWNMSQGKHGSEEVREGVQLDKGFAVMLHENKSETFANRNRGNFQLLVAASCFGLSQPQALAGAPEGDAAQGIGIY</sequence>
<evidence type="ECO:0000313" key="3">
    <source>
        <dbReference type="EMBL" id="CAE8612602.1"/>
    </source>
</evidence>
<dbReference type="PANTHER" id="PTHR46565:SF20">
    <property type="entry name" value="COLD SHOCK DOMAIN-CONTAINING PROTEIN 4"/>
    <property type="match status" value="1"/>
</dbReference>
<protein>
    <recommendedName>
        <fullName evidence="2">CSD domain-containing protein</fullName>
    </recommendedName>
</protein>
<dbReference type="Gene3D" id="2.40.50.140">
    <property type="entry name" value="Nucleic acid-binding proteins"/>
    <property type="match status" value="2"/>
</dbReference>
<feature type="non-terminal residue" evidence="3">
    <location>
        <position position="334"/>
    </location>
</feature>
<organism evidence="3 4">
    <name type="scientific">Polarella glacialis</name>
    <name type="common">Dinoflagellate</name>
    <dbReference type="NCBI Taxonomy" id="89957"/>
    <lineage>
        <taxon>Eukaryota</taxon>
        <taxon>Sar</taxon>
        <taxon>Alveolata</taxon>
        <taxon>Dinophyceae</taxon>
        <taxon>Suessiales</taxon>
        <taxon>Suessiaceae</taxon>
        <taxon>Polarella</taxon>
    </lineage>
</organism>
<evidence type="ECO:0000256" key="1">
    <source>
        <dbReference type="SAM" id="MobiDB-lite"/>
    </source>
</evidence>
<evidence type="ECO:0000313" key="4">
    <source>
        <dbReference type="Proteomes" id="UP000654075"/>
    </source>
</evidence>
<gene>
    <name evidence="3" type="ORF">PGLA1383_LOCUS30395</name>
</gene>